<gene>
    <name evidence="2" type="ORF">IscW_ISCW005479</name>
</gene>
<dbReference type="SUPFAM" id="SSF52833">
    <property type="entry name" value="Thioredoxin-like"/>
    <property type="match status" value="1"/>
</dbReference>
<evidence type="ECO:0000313" key="3">
    <source>
        <dbReference type="EnsemblMetazoa" id="ISCW005479-PA"/>
    </source>
</evidence>
<dbReference type="HOGENOM" id="CLU_1995110_0_0_1"/>
<keyword evidence="5" id="KW-1267">Proteomics identification</keyword>
<dbReference type="InParanoid" id="B7PPX3"/>
<dbReference type="Proteomes" id="UP000001555">
    <property type="component" value="Unassembled WGS sequence"/>
</dbReference>
<name>B7PPX3_IXOSC</name>
<feature type="domain" description="GST N-terminal" evidence="1">
    <location>
        <begin position="64"/>
        <end position="125"/>
    </location>
</feature>
<dbReference type="EMBL" id="ABJB011004690">
    <property type="status" value="NOT_ANNOTATED_CDS"/>
    <property type="molecule type" value="Genomic_DNA"/>
</dbReference>
<dbReference type="Gene3D" id="3.40.30.10">
    <property type="entry name" value="Glutaredoxin"/>
    <property type="match status" value="1"/>
</dbReference>
<proteinExistence type="evidence at protein level"/>
<keyword evidence="4" id="KW-1185">Reference proteome</keyword>
<dbReference type="PaxDb" id="6945-B7PPX3"/>
<evidence type="ECO:0000259" key="1">
    <source>
        <dbReference type="PROSITE" id="PS50404"/>
    </source>
</evidence>
<dbReference type="VEuPathDB" id="VectorBase:ISCI005479"/>
<dbReference type="VEuPathDB" id="VectorBase:ISCW005479"/>
<evidence type="ECO:0000313" key="2">
    <source>
        <dbReference type="EMBL" id="EEC08645.1"/>
    </source>
</evidence>
<evidence type="ECO:0000313" key="4">
    <source>
        <dbReference type="Proteomes" id="UP000001555"/>
    </source>
</evidence>
<reference evidence="2 4" key="1">
    <citation type="submission" date="2008-03" db="EMBL/GenBank/DDBJ databases">
        <title>Annotation of Ixodes scapularis.</title>
        <authorList>
            <consortium name="Ixodes scapularis Genome Project Consortium"/>
            <person name="Caler E."/>
            <person name="Hannick L.I."/>
            <person name="Bidwell S."/>
            <person name="Joardar V."/>
            <person name="Thiagarajan M."/>
            <person name="Amedeo P."/>
            <person name="Galinsky K.J."/>
            <person name="Schobel S."/>
            <person name="Inman J."/>
            <person name="Hostetler J."/>
            <person name="Miller J."/>
            <person name="Hammond M."/>
            <person name="Megy K."/>
            <person name="Lawson D."/>
            <person name="Kodira C."/>
            <person name="Sutton G."/>
            <person name="Meyer J."/>
            <person name="Hill C.A."/>
            <person name="Birren B."/>
            <person name="Nene V."/>
            <person name="Collins F."/>
            <person name="Alarcon-Chaidez F."/>
            <person name="Wikel S."/>
            <person name="Strausberg R."/>
        </authorList>
    </citation>
    <scope>NUCLEOTIDE SEQUENCE [LARGE SCALE GENOMIC DNA]</scope>
    <source>
        <strain evidence="4">Wikel</strain>
        <strain evidence="2">Wikel colony</strain>
    </source>
</reference>
<sequence length="125" mass="13695">MGKTSTEFSESTKRFPAHLSGAVVAGGRVCPVLLVDGRGPSLPIARSTSEKFAQSRKADVIAAMAPVLGYWDIRGLAQYIRYLLAHAGVQYEDKRGSADRAKQRGDFYIDFFGEMATSEVVRHID</sequence>
<dbReference type="EnsemblMetazoa" id="ISCW005479-RA">
    <property type="protein sequence ID" value="ISCW005479-PA"/>
    <property type="gene ID" value="ISCW005479"/>
</dbReference>
<accession>B7PPX3</accession>
<evidence type="ECO:0007829" key="5">
    <source>
        <dbReference type="PeptideAtlas" id="B7PPX3"/>
    </source>
</evidence>
<organism>
    <name type="scientific">Ixodes scapularis</name>
    <name type="common">Black-legged tick</name>
    <name type="synonym">Deer tick</name>
    <dbReference type="NCBI Taxonomy" id="6945"/>
    <lineage>
        <taxon>Eukaryota</taxon>
        <taxon>Metazoa</taxon>
        <taxon>Ecdysozoa</taxon>
        <taxon>Arthropoda</taxon>
        <taxon>Chelicerata</taxon>
        <taxon>Arachnida</taxon>
        <taxon>Acari</taxon>
        <taxon>Parasitiformes</taxon>
        <taxon>Ixodida</taxon>
        <taxon>Ixodoidea</taxon>
        <taxon>Ixodidae</taxon>
        <taxon>Ixodinae</taxon>
        <taxon>Ixodes</taxon>
    </lineage>
</organism>
<reference evidence="3" key="2">
    <citation type="submission" date="2020-05" db="UniProtKB">
        <authorList>
            <consortium name="EnsemblMetazoa"/>
        </authorList>
    </citation>
    <scope>IDENTIFICATION</scope>
    <source>
        <strain evidence="3">wikel</strain>
    </source>
</reference>
<dbReference type="InterPro" id="IPR036249">
    <property type="entry name" value="Thioredoxin-like_sf"/>
</dbReference>
<dbReference type="EMBL" id="ABJB010057320">
    <property type="status" value="NOT_ANNOTATED_CDS"/>
    <property type="molecule type" value="Genomic_DNA"/>
</dbReference>
<dbReference type="AlphaFoldDB" id="B7PPX3"/>
<dbReference type="InterPro" id="IPR004045">
    <property type="entry name" value="Glutathione_S-Trfase_N"/>
</dbReference>
<dbReference type="EMBL" id="DS761398">
    <property type="protein sequence ID" value="EEC08645.1"/>
    <property type="molecule type" value="Genomic_DNA"/>
</dbReference>
<protein>
    <recommendedName>
        <fullName evidence="1">GST N-terminal domain-containing protein</fullName>
    </recommendedName>
</protein>
<dbReference type="PROSITE" id="PS50404">
    <property type="entry name" value="GST_NTER"/>
    <property type="match status" value="1"/>
</dbReference>